<protein>
    <submittedName>
        <fullName evidence="3">Glycosyltransferase involved in cell wall biosynthesis</fullName>
    </submittedName>
</protein>
<dbReference type="Proteomes" id="UP001264980">
    <property type="component" value="Unassembled WGS sequence"/>
</dbReference>
<dbReference type="PANTHER" id="PTHR46401:SF2">
    <property type="entry name" value="GLYCOSYLTRANSFERASE WBBK-RELATED"/>
    <property type="match status" value="1"/>
</dbReference>
<comment type="caution">
    <text evidence="3">The sequence shown here is derived from an EMBL/GenBank/DDBJ whole genome shotgun (WGS) entry which is preliminary data.</text>
</comment>
<accession>A0ABU1R7L4</accession>
<keyword evidence="4" id="KW-1185">Reference proteome</keyword>
<dbReference type="SUPFAM" id="SSF53756">
    <property type="entry name" value="UDP-Glycosyltransferase/glycogen phosphorylase"/>
    <property type="match status" value="1"/>
</dbReference>
<feature type="domain" description="Glycosyl transferase family 1" evidence="2">
    <location>
        <begin position="193"/>
        <end position="327"/>
    </location>
</feature>
<evidence type="ECO:0000256" key="1">
    <source>
        <dbReference type="ARBA" id="ARBA00022679"/>
    </source>
</evidence>
<name>A0ABU1R7L4_9BACT</name>
<reference evidence="3 4" key="1">
    <citation type="submission" date="2023-07" db="EMBL/GenBank/DDBJ databases">
        <title>Sorghum-associated microbial communities from plants grown in Nebraska, USA.</title>
        <authorList>
            <person name="Schachtman D."/>
        </authorList>
    </citation>
    <scope>NUCLEOTIDE SEQUENCE [LARGE SCALE GENOMIC DNA]</scope>
    <source>
        <strain evidence="3 4">BE57</strain>
    </source>
</reference>
<evidence type="ECO:0000259" key="2">
    <source>
        <dbReference type="Pfam" id="PF00534"/>
    </source>
</evidence>
<dbReference type="PANTHER" id="PTHR46401">
    <property type="entry name" value="GLYCOSYLTRANSFERASE WBBK-RELATED"/>
    <property type="match status" value="1"/>
</dbReference>
<dbReference type="RefSeq" id="WP_309992343.1">
    <property type="nucleotide sequence ID" value="NZ_JAVDTI010000008.1"/>
</dbReference>
<gene>
    <name evidence="3" type="ORF">J2W84_006287</name>
</gene>
<dbReference type="Pfam" id="PF00534">
    <property type="entry name" value="Glycos_transf_1"/>
    <property type="match status" value="1"/>
</dbReference>
<dbReference type="CDD" id="cd03801">
    <property type="entry name" value="GT4_PimA-like"/>
    <property type="match status" value="1"/>
</dbReference>
<organism evidence="3 4">
    <name type="scientific">Dyadobacter fermentans</name>
    <dbReference type="NCBI Taxonomy" id="94254"/>
    <lineage>
        <taxon>Bacteria</taxon>
        <taxon>Pseudomonadati</taxon>
        <taxon>Bacteroidota</taxon>
        <taxon>Cytophagia</taxon>
        <taxon>Cytophagales</taxon>
        <taxon>Spirosomataceae</taxon>
        <taxon>Dyadobacter</taxon>
    </lineage>
</organism>
<keyword evidence="1" id="KW-0808">Transferase</keyword>
<sequence>MKVLMIVRSNCYTSPGGDTVQIDLTAKYLRKLGIAVDIALADSVPPYADYDLMHFFNIIRPDDILPHIQEQTPFVVSTIFVDYSEYERANRKGLAGLLFRLVDAGAIEYIKAVARWMINGDKIKSRTYLLTGHNASVRRIASKAAMLLPNSTSEYNRFTKYIGINAPFRRVVNAIDPEVFNLNAIPNPEFSGHVLCVGRIEGRKNQLSLIKALGGTDIPLTIIGKPSPNHIGYYEECKALASQSKNVRFIEHISHDQLVRIYKAAKVHVLPSWFETTGLSSLEAAVMGCNIVVTKKGDTEEYFGGFAHYCEPDDVASIKEAILAAYTAPAANDISDFVLETYTWEIAAQQTLEAYESVTGKQSETLRVQRY</sequence>
<evidence type="ECO:0000313" key="4">
    <source>
        <dbReference type="Proteomes" id="UP001264980"/>
    </source>
</evidence>
<dbReference type="EMBL" id="JAVDTI010000008">
    <property type="protein sequence ID" value="MDR6809222.1"/>
    <property type="molecule type" value="Genomic_DNA"/>
</dbReference>
<proteinExistence type="predicted"/>
<dbReference type="Gene3D" id="3.40.50.2000">
    <property type="entry name" value="Glycogen Phosphorylase B"/>
    <property type="match status" value="2"/>
</dbReference>
<evidence type="ECO:0000313" key="3">
    <source>
        <dbReference type="EMBL" id="MDR6809222.1"/>
    </source>
</evidence>
<dbReference type="InterPro" id="IPR001296">
    <property type="entry name" value="Glyco_trans_1"/>
</dbReference>